<dbReference type="KEGG" id="ssub:CP968_31970"/>
<dbReference type="AlphaFoldDB" id="A0A5P2UXR5"/>
<name>A0A5P2UXR5_9ACTN</name>
<reference evidence="1" key="3">
    <citation type="submission" date="2020-09" db="EMBL/GenBank/DDBJ databases">
        <authorList>
            <person name="Sun Q."/>
            <person name="Ohkuma M."/>
        </authorList>
    </citation>
    <scope>NUCLEOTIDE SEQUENCE</scope>
    <source>
        <strain evidence="1">JCM 4834</strain>
    </source>
</reference>
<dbReference type="Proteomes" id="UP000634660">
    <property type="component" value="Unassembled WGS sequence"/>
</dbReference>
<dbReference type="OrthoDB" id="3504852at2"/>
<protein>
    <submittedName>
        <fullName evidence="2">Uncharacterized protein</fullName>
    </submittedName>
</protein>
<proteinExistence type="predicted"/>
<accession>A0A5P2UXR5</accession>
<evidence type="ECO:0000313" key="3">
    <source>
        <dbReference type="Proteomes" id="UP000326831"/>
    </source>
</evidence>
<evidence type="ECO:0000313" key="1">
    <source>
        <dbReference type="EMBL" id="GGZ98086.1"/>
    </source>
</evidence>
<dbReference type="RefSeq" id="WP_150521288.1">
    <property type="nucleotide sequence ID" value="NZ_BMVX01000047.1"/>
</dbReference>
<dbReference type="Proteomes" id="UP000326831">
    <property type="component" value="Chromosome"/>
</dbReference>
<dbReference type="EMBL" id="BMVX01000047">
    <property type="protein sequence ID" value="GGZ98086.1"/>
    <property type="molecule type" value="Genomic_DNA"/>
</dbReference>
<dbReference type="EMBL" id="CP023701">
    <property type="protein sequence ID" value="QEU82274.1"/>
    <property type="molecule type" value="Genomic_DNA"/>
</dbReference>
<reference evidence="1" key="1">
    <citation type="journal article" date="2014" name="Int. J. Syst. Evol. Microbiol.">
        <title>Complete genome sequence of Corynebacterium casei LMG S-19264T (=DSM 44701T), isolated from a smear-ripened cheese.</title>
        <authorList>
            <consortium name="US DOE Joint Genome Institute (JGI-PGF)"/>
            <person name="Walter F."/>
            <person name="Albersmeier A."/>
            <person name="Kalinowski J."/>
            <person name="Ruckert C."/>
        </authorList>
    </citation>
    <scope>NUCLEOTIDE SEQUENCE</scope>
    <source>
        <strain evidence="1">JCM 4834</strain>
    </source>
</reference>
<sequence>MDPHGPTARRFPLVARFRPACLPLPERVQALVALADTAHSTGAQGTASAVFNQAALIASDTGLPELARTVCHRHAAAYLHACPLPSMTAIRALEPVVNLARLQIRAGNGDDGRERLLRLYHTVRQDTEARFENITIPAGLVATPGSREEVRRWLWRVILADGARTLTTAGRWTEALAHVEEHHGVGKRMFDGRQIAILATLAAGTPDGTAALLMQTEPGEPWEQAVTGALTVLCRQAAHRPVAHHLSELEHTYLTHQAGHGTTVFDIRLGLTVLDTIGTPTPAAHRITEDLFRRTTAANDGYAAREVLSHPQFTELATPQQAQHCRDLVQACALGRGTLPANLRDDLAEALNVADHVIRRSLEAVT</sequence>
<reference evidence="2 3" key="2">
    <citation type="submission" date="2017-09" db="EMBL/GenBank/DDBJ databases">
        <authorList>
            <person name="Lee N."/>
            <person name="Cho B.-K."/>
        </authorList>
    </citation>
    <scope>NUCLEOTIDE SEQUENCE [LARGE SCALE GENOMIC DNA]</scope>
    <source>
        <strain evidence="2 3">ATCC 27467</strain>
    </source>
</reference>
<keyword evidence="3" id="KW-1185">Reference proteome</keyword>
<evidence type="ECO:0000313" key="2">
    <source>
        <dbReference type="EMBL" id="QEU82274.1"/>
    </source>
</evidence>
<gene>
    <name evidence="2" type="ORF">CP968_31970</name>
    <name evidence="1" type="ORF">GCM10010371_67250</name>
</gene>
<organism evidence="2 3">
    <name type="scientific">Streptomyces subrutilus</name>
    <dbReference type="NCBI Taxonomy" id="36818"/>
    <lineage>
        <taxon>Bacteria</taxon>
        <taxon>Bacillati</taxon>
        <taxon>Actinomycetota</taxon>
        <taxon>Actinomycetes</taxon>
        <taxon>Kitasatosporales</taxon>
        <taxon>Streptomycetaceae</taxon>
        <taxon>Streptomyces</taxon>
    </lineage>
</organism>